<sequence length="80" mass="8702">NVQIHQQHQQQIWPTESEQETSFLFNGAGNFGPSSHNGIMTRSFSNNSASHSLASSSGFESLKALIFLELDIVIGIGIVL</sequence>
<dbReference type="WBParaSite" id="nRc.2.0.1.t37046-RA">
    <property type="protein sequence ID" value="nRc.2.0.1.t37046-RA"/>
    <property type="gene ID" value="nRc.2.0.1.g37046"/>
</dbReference>
<keyword evidence="1" id="KW-1185">Reference proteome</keyword>
<reference evidence="2" key="1">
    <citation type="submission" date="2022-11" db="UniProtKB">
        <authorList>
            <consortium name="WormBaseParasite"/>
        </authorList>
    </citation>
    <scope>IDENTIFICATION</scope>
</reference>
<dbReference type="AlphaFoldDB" id="A0A915KGE6"/>
<evidence type="ECO:0000313" key="1">
    <source>
        <dbReference type="Proteomes" id="UP000887565"/>
    </source>
</evidence>
<evidence type="ECO:0000313" key="2">
    <source>
        <dbReference type="WBParaSite" id="nRc.2.0.1.t37046-RA"/>
    </source>
</evidence>
<name>A0A915KGE6_ROMCU</name>
<protein>
    <submittedName>
        <fullName evidence="2">Uncharacterized protein</fullName>
    </submittedName>
</protein>
<dbReference type="Proteomes" id="UP000887565">
    <property type="component" value="Unplaced"/>
</dbReference>
<proteinExistence type="predicted"/>
<accession>A0A915KGE6</accession>
<organism evidence="1 2">
    <name type="scientific">Romanomermis culicivorax</name>
    <name type="common">Nematode worm</name>
    <dbReference type="NCBI Taxonomy" id="13658"/>
    <lineage>
        <taxon>Eukaryota</taxon>
        <taxon>Metazoa</taxon>
        <taxon>Ecdysozoa</taxon>
        <taxon>Nematoda</taxon>
        <taxon>Enoplea</taxon>
        <taxon>Dorylaimia</taxon>
        <taxon>Mermithida</taxon>
        <taxon>Mermithoidea</taxon>
        <taxon>Mermithidae</taxon>
        <taxon>Romanomermis</taxon>
    </lineage>
</organism>